<evidence type="ECO:0000259" key="1">
    <source>
        <dbReference type="Pfam" id="PF07883"/>
    </source>
</evidence>
<proteinExistence type="predicted"/>
<protein>
    <submittedName>
        <fullName evidence="2">Cupin domain-containing protein</fullName>
    </submittedName>
</protein>
<dbReference type="InterPro" id="IPR011051">
    <property type="entry name" value="RmlC_Cupin_sf"/>
</dbReference>
<feature type="domain" description="Cupin type-2" evidence="1">
    <location>
        <begin position="27"/>
        <end position="96"/>
    </location>
</feature>
<evidence type="ECO:0000313" key="2">
    <source>
        <dbReference type="EMBL" id="MFN2976852.1"/>
    </source>
</evidence>
<dbReference type="InterPro" id="IPR014710">
    <property type="entry name" value="RmlC-like_jellyroll"/>
</dbReference>
<keyword evidence="3" id="KW-1185">Reference proteome</keyword>
<dbReference type="InterPro" id="IPR013096">
    <property type="entry name" value="Cupin_2"/>
</dbReference>
<dbReference type="Proteomes" id="UP001634747">
    <property type="component" value="Unassembled WGS sequence"/>
</dbReference>
<evidence type="ECO:0000313" key="3">
    <source>
        <dbReference type="Proteomes" id="UP001634747"/>
    </source>
</evidence>
<sequence length="111" mass="12099">MALEITRELLQTAAVEGMPGWETRLFLITYPAGADSSGHSHPVPGVGYVLEGTMVTAFDGDAEEIFRGGQSFQDKASLHRVSRNGSATEPMRFLIAYTVRVGEPNTTWPDK</sequence>
<accession>A0ABW9KP27</accession>
<dbReference type="SUPFAM" id="SSF51182">
    <property type="entry name" value="RmlC-like cupins"/>
    <property type="match status" value="1"/>
</dbReference>
<dbReference type="RefSeq" id="WP_263414963.1">
    <property type="nucleotide sequence ID" value="NZ_BAABBH010000001.1"/>
</dbReference>
<name>A0ABW9KP27_9BACT</name>
<comment type="caution">
    <text evidence="2">The sequence shown here is derived from an EMBL/GenBank/DDBJ whole genome shotgun (WGS) entry which is preliminary data.</text>
</comment>
<gene>
    <name evidence="2" type="ORF">ACK2TP_13865</name>
</gene>
<organism evidence="2 3">
    <name type="scientific">Terriglobus aquaticus</name>
    <dbReference type="NCBI Taxonomy" id="940139"/>
    <lineage>
        <taxon>Bacteria</taxon>
        <taxon>Pseudomonadati</taxon>
        <taxon>Acidobacteriota</taxon>
        <taxon>Terriglobia</taxon>
        <taxon>Terriglobales</taxon>
        <taxon>Acidobacteriaceae</taxon>
        <taxon>Terriglobus</taxon>
    </lineage>
</organism>
<dbReference type="EMBL" id="JBJYXY010000001">
    <property type="protein sequence ID" value="MFN2976852.1"/>
    <property type="molecule type" value="Genomic_DNA"/>
</dbReference>
<dbReference type="Gene3D" id="2.60.120.10">
    <property type="entry name" value="Jelly Rolls"/>
    <property type="match status" value="1"/>
</dbReference>
<dbReference type="PANTHER" id="PTHR38599:SF1">
    <property type="entry name" value="CUPIN DOMAIN PROTEIN (AFU_ORTHOLOGUE AFUA_3G13620)"/>
    <property type="match status" value="1"/>
</dbReference>
<reference evidence="2 3" key="1">
    <citation type="submission" date="2024-12" db="EMBL/GenBank/DDBJ databases">
        <authorList>
            <person name="Lee Y."/>
        </authorList>
    </citation>
    <scope>NUCLEOTIDE SEQUENCE [LARGE SCALE GENOMIC DNA]</scope>
    <source>
        <strain evidence="2 3">03SUJ4</strain>
    </source>
</reference>
<dbReference type="PANTHER" id="PTHR38599">
    <property type="entry name" value="CUPIN DOMAIN PROTEIN (AFU_ORTHOLOGUE AFUA_3G13620)"/>
    <property type="match status" value="1"/>
</dbReference>
<dbReference type="Pfam" id="PF07883">
    <property type="entry name" value="Cupin_2"/>
    <property type="match status" value="1"/>
</dbReference>